<dbReference type="NCBIfam" id="TIGR00105">
    <property type="entry name" value="L31"/>
    <property type="match status" value="1"/>
</dbReference>
<evidence type="ECO:0000256" key="1">
    <source>
        <dbReference type="ARBA" id="ARBA00022980"/>
    </source>
</evidence>
<evidence type="ECO:0000256" key="2">
    <source>
        <dbReference type="ARBA" id="ARBA00023274"/>
    </source>
</evidence>
<dbReference type="InterPro" id="IPR034704">
    <property type="entry name" value="Ribosomal_bL28/bL31-like_sf"/>
</dbReference>
<sequence length="72" mass="8054">MKKDIHPEYQTVKSVCSTCSTEFTFGSTVSKFSVDVCSGCHSFYTGDKSMARATGRIERFNRMAAFAKNLKK</sequence>
<evidence type="ECO:0000313" key="4">
    <source>
        <dbReference type="EMBL" id="UWD34254.1"/>
    </source>
</evidence>
<dbReference type="Gene3D" id="4.10.830.30">
    <property type="entry name" value="Ribosomal protein L31"/>
    <property type="match status" value="1"/>
</dbReference>
<reference evidence="4" key="1">
    <citation type="submission" date="2022-08" db="EMBL/GenBank/DDBJ databases">
        <title>Complete genome sequence of Mycoplasma molare type strain H 542.</title>
        <authorList>
            <person name="Spergser J."/>
        </authorList>
    </citation>
    <scope>NUCLEOTIDE SEQUENCE</scope>
    <source>
        <strain evidence="4">H 542</strain>
    </source>
</reference>
<dbReference type="Pfam" id="PF01197">
    <property type="entry name" value="Ribosomal_L31"/>
    <property type="match status" value="1"/>
</dbReference>
<evidence type="ECO:0000313" key="5">
    <source>
        <dbReference type="Proteomes" id="UP001058364"/>
    </source>
</evidence>
<protein>
    <recommendedName>
        <fullName evidence="3">50S ribosomal protein L31</fullName>
    </recommendedName>
</protein>
<evidence type="ECO:0000256" key="3">
    <source>
        <dbReference type="RuleBase" id="RU000564"/>
    </source>
</evidence>
<dbReference type="EMBL" id="CP103423">
    <property type="protein sequence ID" value="UWD34254.1"/>
    <property type="molecule type" value="Genomic_DNA"/>
</dbReference>
<dbReference type="SUPFAM" id="SSF143800">
    <property type="entry name" value="L28p-like"/>
    <property type="match status" value="1"/>
</dbReference>
<proteinExistence type="inferred from homology"/>
<dbReference type="PANTHER" id="PTHR33280">
    <property type="entry name" value="50S RIBOSOMAL PROTEIN L31, CHLOROPLASTIC"/>
    <property type="match status" value="1"/>
</dbReference>
<accession>A0ABY5TYX6</accession>
<dbReference type="InterPro" id="IPR002150">
    <property type="entry name" value="Ribosomal_bL31"/>
</dbReference>
<dbReference type="PANTHER" id="PTHR33280:SF1">
    <property type="entry name" value="LARGE RIBOSOMAL SUBUNIT PROTEIN BL31C"/>
    <property type="match status" value="1"/>
</dbReference>
<name>A0ABY5TYX6_9BACT</name>
<keyword evidence="2 3" id="KW-0687">Ribonucleoprotein</keyword>
<keyword evidence="5" id="KW-1185">Reference proteome</keyword>
<comment type="similarity">
    <text evidence="3">Belongs to the bacterial ribosomal protein bL31 family.</text>
</comment>
<dbReference type="RefSeq" id="WP_027123345.1">
    <property type="nucleotide sequence ID" value="NZ_CP103423.1"/>
</dbReference>
<dbReference type="GO" id="GO:0005840">
    <property type="term" value="C:ribosome"/>
    <property type="evidence" value="ECO:0007669"/>
    <property type="project" value="UniProtKB-KW"/>
</dbReference>
<keyword evidence="1 3" id="KW-0689">Ribosomal protein</keyword>
<dbReference type="InterPro" id="IPR042105">
    <property type="entry name" value="Ribosomal_bL31_sf"/>
</dbReference>
<organism evidence="4 5">
    <name type="scientific">Mesomycoplasma molare</name>
    <dbReference type="NCBI Taxonomy" id="171288"/>
    <lineage>
        <taxon>Bacteria</taxon>
        <taxon>Bacillati</taxon>
        <taxon>Mycoplasmatota</taxon>
        <taxon>Mycoplasmoidales</taxon>
        <taxon>Metamycoplasmataceae</taxon>
        <taxon>Mesomycoplasma</taxon>
    </lineage>
</organism>
<dbReference type="PRINTS" id="PR01249">
    <property type="entry name" value="RIBOSOMALL31"/>
</dbReference>
<gene>
    <name evidence="4" type="primary">rpmE</name>
    <name evidence="4" type="ORF">NX772_00260</name>
</gene>
<dbReference type="NCBIfam" id="NF000612">
    <property type="entry name" value="PRK00019.1"/>
    <property type="match status" value="1"/>
</dbReference>
<dbReference type="Proteomes" id="UP001058364">
    <property type="component" value="Chromosome"/>
</dbReference>